<dbReference type="AlphaFoldDB" id="A0AAU6P0A5"/>
<organism evidence="2 4">
    <name type="scientific">Mangrovimonas cancribranchiae</name>
    <dbReference type="NCBI Taxonomy" id="3080055"/>
    <lineage>
        <taxon>Bacteria</taxon>
        <taxon>Pseudomonadati</taxon>
        <taxon>Bacteroidota</taxon>
        <taxon>Flavobacteriia</taxon>
        <taxon>Flavobacteriales</taxon>
        <taxon>Flavobacteriaceae</taxon>
        <taxon>Mangrovimonas</taxon>
    </lineage>
</organism>
<evidence type="ECO:0000313" key="4">
    <source>
        <dbReference type="Proteomes" id="UP001368318"/>
    </source>
</evidence>
<evidence type="ECO:0000313" key="2">
    <source>
        <dbReference type="EMBL" id="WXA03264.1"/>
    </source>
</evidence>
<dbReference type="Proteomes" id="UP001368318">
    <property type="component" value="Chromosome"/>
</dbReference>
<evidence type="ECO:0000313" key="3">
    <source>
        <dbReference type="EMBL" id="WXA14314.1"/>
    </source>
</evidence>
<feature type="region of interest" description="Disordered" evidence="1">
    <location>
        <begin position="127"/>
        <end position="167"/>
    </location>
</feature>
<reference evidence="2 4" key="1">
    <citation type="submission" date="2023-10" db="EMBL/GenBank/DDBJ databases">
        <title>Culture-based analysis of two novel bacteria associated with mangrove crab gills.</title>
        <authorList>
            <person name="Yang X."/>
            <person name="Garuglieri E."/>
            <person name="Van Goethem M.W."/>
            <person name="Fusi M."/>
            <person name="Marasco R."/>
            <person name="Daffonchio D.G."/>
        </authorList>
    </citation>
    <scope>NUCLEOTIDE SEQUENCE [LARGE SCALE GENOMIC DNA]</scope>
    <source>
        <strain evidence="3">UG2-1</strain>
        <strain evidence="2">UG2-2</strain>
        <strain evidence="4">UG2_2</strain>
    </source>
</reference>
<feature type="compositionally biased region" description="Polar residues" evidence="1">
    <location>
        <begin position="127"/>
        <end position="137"/>
    </location>
</feature>
<dbReference type="EMBL" id="CP136925">
    <property type="protein sequence ID" value="WXA14314.1"/>
    <property type="molecule type" value="Genomic_DNA"/>
</dbReference>
<name>A0AAU6P0A5_9FLAO</name>
<proteinExistence type="predicted"/>
<dbReference type="EMBL" id="CP136924">
    <property type="protein sequence ID" value="WXA03264.1"/>
    <property type="molecule type" value="Genomic_DNA"/>
</dbReference>
<gene>
    <name evidence="3" type="ORF">R3L15_05405</name>
    <name evidence="2" type="ORF">R3L16_01995</name>
</gene>
<dbReference type="RefSeq" id="WP_338733712.1">
    <property type="nucleotide sequence ID" value="NZ_CP136924.1"/>
</dbReference>
<accession>A0AAU6P0A5</accession>
<sequence>MKKLALLILGVLLGMLLCYLYLKPDNMAEEPEIIKPKGVITSKEAKTLDAAFNSRHDLISDSIVKRPDNRSSWYSLEDMRNYLDYAENQAKELGYTMDGVRIYLGAHANEGDQVGYTTMFLIPTGTKNLEEGSSSPLPTLKGSGDISEGDGLNNGVDGEPPSANYPQ</sequence>
<keyword evidence="4" id="KW-1185">Reference proteome</keyword>
<dbReference type="KEGG" id="mcaa:R3L15_05405"/>
<protein>
    <submittedName>
        <fullName evidence="2">Uncharacterized protein</fullName>
    </submittedName>
</protein>
<evidence type="ECO:0000256" key="1">
    <source>
        <dbReference type="SAM" id="MobiDB-lite"/>
    </source>
</evidence>